<dbReference type="Proteomes" id="UP000013085">
    <property type="component" value="Unassembled WGS sequence"/>
</dbReference>
<evidence type="ECO:0000313" key="2">
    <source>
        <dbReference type="EMBL" id="ENZ17957.1"/>
    </source>
</evidence>
<feature type="compositionally biased region" description="Polar residues" evidence="1">
    <location>
        <begin position="51"/>
        <end position="61"/>
    </location>
</feature>
<comment type="caution">
    <text evidence="2">The sequence shown here is derived from an EMBL/GenBank/DDBJ whole genome shotgun (WGS) entry which is preliminary data.</text>
</comment>
<evidence type="ECO:0000256" key="1">
    <source>
        <dbReference type="SAM" id="MobiDB-lite"/>
    </source>
</evidence>
<organism evidence="2 3">
    <name type="scientific">[Clostridium] clostridioforme 90A8</name>
    <dbReference type="NCBI Taxonomy" id="999408"/>
    <lineage>
        <taxon>Bacteria</taxon>
        <taxon>Bacillati</taxon>
        <taxon>Bacillota</taxon>
        <taxon>Clostridia</taxon>
        <taxon>Lachnospirales</taxon>
        <taxon>Lachnospiraceae</taxon>
        <taxon>Enterocloster</taxon>
    </lineage>
</organism>
<proteinExistence type="predicted"/>
<feature type="region of interest" description="Disordered" evidence="1">
    <location>
        <begin position="28"/>
        <end position="65"/>
    </location>
</feature>
<evidence type="ECO:0000313" key="3">
    <source>
        <dbReference type="Proteomes" id="UP000013085"/>
    </source>
</evidence>
<reference evidence="2 3" key="1">
    <citation type="submission" date="2013-01" db="EMBL/GenBank/DDBJ databases">
        <title>The Genome Sequence of Clostridium clostridioforme 90A8.</title>
        <authorList>
            <consortium name="The Broad Institute Genome Sequencing Platform"/>
            <person name="Earl A."/>
            <person name="Ward D."/>
            <person name="Feldgarden M."/>
            <person name="Gevers D."/>
            <person name="Courvalin P."/>
            <person name="Lambert T."/>
            <person name="Walker B."/>
            <person name="Young S.K."/>
            <person name="Zeng Q."/>
            <person name="Gargeya S."/>
            <person name="Fitzgerald M."/>
            <person name="Haas B."/>
            <person name="Abouelleil A."/>
            <person name="Alvarado L."/>
            <person name="Arachchi H.M."/>
            <person name="Berlin A.M."/>
            <person name="Chapman S.B."/>
            <person name="Dewar J."/>
            <person name="Goldberg J."/>
            <person name="Griggs A."/>
            <person name="Gujja S."/>
            <person name="Hansen M."/>
            <person name="Howarth C."/>
            <person name="Imamovic A."/>
            <person name="Larimer J."/>
            <person name="McCowan C."/>
            <person name="Murphy C."/>
            <person name="Neiman D."/>
            <person name="Pearson M."/>
            <person name="Priest M."/>
            <person name="Roberts A."/>
            <person name="Saif S."/>
            <person name="Shea T."/>
            <person name="Sisk P."/>
            <person name="Sykes S."/>
            <person name="Wortman J."/>
            <person name="Nusbaum C."/>
            <person name="Birren B."/>
        </authorList>
    </citation>
    <scope>NUCLEOTIDE SEQUENCE [LARGE SCALE GENOMIC DNA]</scope>
    <source>
        <strain evidence="2 3">90A8</strain>
    </source>
</reference>
<dbReference type="EMBL" id="AGYR01000012">
    <property type="protein sequence ID" value="ENZ17957.1"/>
    <property type="molecule type" value="Genomic_DNA"/>
</dbReference>
<dbReference type="RefSeq" id="WP_002595403.1">
    <property type="nucleotide sequence ID" value="NZ_KB851009.1"/>
</dbReference>
<dbReference type="PATRIC" id="fig|999408.3.peg.1621"/>
<feature type="compositionally biased region" description="Polar residues" evidence="1">
    <location>
        <begin position="28"/>
        <end position="43"/>
    </location>
</feature>
<name>A0A0E2HS54_9FIRM</name>
<sequence length="414" mass="45912">MIKKVNKLLVIVIIAVASIIEVGCTQSKNDNFKTGGSEQSMESTVDEGEISITNESDTISTGGEEGIEQEAVVESETEGAEQKRESIAIETAPVTRDDTILYGSIKTIDGFQMVDGTDVPVQVSFNVTNVQEGESAYKTLISGNAEIPKAENGMEYVVVTLNVTYDSGTPDNLYIMEDYASLDSAKMYFALSNGDSNAEQFTKHLSDSIYNLTVEKGKSAQGSVAFLRKMGSNEPLYFVGYGKTIKFDIATSGRSKSSMDTSFSETLAEQSIDALVAEKQVVINQLKKQAEDNAEKDRYNIIEALGDAESDERWSAANQFIQDQYPDYFSSRELLQSSIEYGHYLASLYKDYEGQDNGRGRYYEMGKLVSEAAQNVYLGINKSKDEMVVDKMQKLEEQLKFFYDKYYGKLSADK</sequence>
<dbReference type="AlphaFoldDB" id="A0A0E2HS54"/>
<gene>
    <name evidence="2" type="ORF">HMPREF1090_01507</name>
</gene>
<dbReference type="HOGENOM" id="CLU_663432_0_0_9"/>
<accession>A0A0E2HS54</accession>
<protein>
    <submittedName>
        <fullName evidence="2">Uncharacterized protein</fullName>
    </submittedName>
</protein>